<dbReference type="Pfam" id="PF01637">
    <property type="entry name" value="ATPase_2"/>
    <property type="match status" value="1"/>
</dbReference>
<dbReference type="Proteomes" id="UP000216339">
    <property type="component" value="Unassembled WGS sequence"/>
</dbReference>
<dbReference type="SUPFAM" id="SSF52540">
    <property type="entry name" value="P-loop containing nucleoside triphosphate hydrolases"/>
    <property type="match status" value="1"/>
</dbReference>
<evidence type="ECO:0000313" key="2">
    <source>
        <dbReference type="EMBL" id="PAP74542.1"/>
    </source>
</evidence>
<protein>
    <recommendedName>
        <fullName evidence="1">ATPase domain-containing protein</fullName>
    </recommendedName>
</protein>
<sequence length="380" mass="42537">MQPVNPFEYGGVVGPDAFCNRHQEQADLTRAAENGDRLFVYAERRMGKTSLVKRVLAALDSDRYVPVYVDLWPTDGADAFVEATAKALATAAATRADKLLEASKSLFSRLNPTLSLDQGGNPSLQFGGPTAEKVRSLDEVLAAPPRVAEKRGRQLVLVFDEFQQILFYQDDHVERALHSAVQQYDGVATFFLGSRKHLIERMFSDSRRPLYRSAGHYPLGPIATEHWVPFVAERFDAADKPIAPRHVEALCALTEGHPFYTQHLAHALWERTPHGEPVADGGLEGALDVLLRREGYAFTTRWETLTRNQQRFVRGLALDGPDVQPFSSEFVQAHGLRTPSNAQRAAESLLKLDVIDREDGAFVVTDRFFKLWVRRLAVRS</sequence>
<dbReference type="OrthoDB" id="9805535at2"/>
<dbReference type="PANTHER" id="PTHR34301">
    <property type="entry name" value="DNA-BINDING PROTEIN-RELATED"/>
    <property type="match status" value="1"/>
</dbReference>
<evidence type="ECO:0000259" key="1">
    <source>
        <dbReference type="Pfam" id="PF01637"/>
    </source>
</evidence>
<dbReference type="InterPro" id="IPR027417">
    <property type="entry name" value="P-loop_NTPase"/>
</dbReference>
<keyword evidence="3" id="KW-1185">Reference proteome</keyword>
<gene>
    <name evidence="2" type="ORF">BSZ37_20385</name>
</gene>
<dbReference type="PANTHER" id="PTHR34301:SF8">
    <property type="entry name" value="ATPASE DOMAIN-CONTAINING PROTEIN"/>
    <property type="match status" value="1"/>
</dbReference>
<name>A0A271ITJ9_9BACT</name>
<reference evidence="2 3" key="1">
    <citation type="submission" date="2016-11" db="EMBL/GenBank/DDBJ databases">
        <title>Study of marine rhodopsin-containing bacteria.</title>
        <authorList>
            <person name="Yoshizawa S."/>
            <person name="Kumagai Y."/>
            <person name="Kogure K."/>
        </authorList>
    </citation>
    <scope>NUCLEOTIDE SEQUENCE [LARGE SCALE GENOMIC DNA]</scope>
    <source>
        <strain evidence="2 3">SAORIC-28</strain>
    </source>
</reference>
<comment type="caution">
    <text evidence="2">The sequence shown here is derived from an EMBL/GenBank/DDBJ whole genome shotgun (WGS) entry which is preliminary data.</text>
</comment>
<accession>A0A271ITJ9</accession>
<proteinExistence type="predicted"/>
<dbReference type="EMBL" id="MQWD01000005">
    <property type="protein sequence ID" value="PAP74542.1"/>
    <property type="molecule type" value="Genomic_DNA"/>
</dbReference>
<dbReference type="AlphaFoldDB" id="A0A271ITJ9"/>
<dbReference type="Gene3D" id="3.40.50.300">
    <property type="entry name" value="P-loop containing nucleotide triphosphate hydrolases"/>
    <property type="match status" value="1"/>
</dbReference>
<dbReference type="InterPro" id="IPR011579">
    <property type="entry name" value="ATPase_dom"/>
</dbReference>
<evidence type="ECO:0000313" key="3">
    <source>
        <dbReference type="Proteomes" id="UP000216339"/>
    </source>
</evidence>
<dbReference type="GO" id="GO:0005524">
    <property type="term" value="F:ATP binding"/>
    <property type="evidence" value="ECO:0007669"/>
    <property type="project" value="InterPro"/>
</dbReference>
<organism evidence="2 3">
    <name type="scientific">Rubrivirga marina</name>
    <dbReference type="NCBI Taxonomy" id="1196024"/>
    <lineage>
        <taxon>Bacteria</taxon>
        <taxon>Pseudomonadati</taxon>
        <taxon>Rhodothermota</taxon>
        <taxon>Rhodothermia</taxon>
        <taxon>Rhodothermales</taxon>
        <taxon>Rubricoccaceae</taxon>
        <taxon>Rubrivirga</taxon>
    </lineage>
</organism>
<feature type="domain" description="ATPase" evidence="1">
    <location>
        <begin position="18"/>
        <end position="237"/>
    </location>
</feature>
<dbReference type="RefSeq" id="WP_095512506.1">
    <property type="nucleotide sequence ID" value="NZ_MQWD01000005.1"/>
</dbReference>